<keyword evidence="1" id="KW-0472">Membrane</keyword>
<feature type="transmembrane region" description="Helical" evidence="1">
    <location>
        <begin position="12"/>
        <end position="34"/>
    </location>
</feature>
<keyword evidence="1" id="KW-0812">Transmembrane</keyword>
<keyword evidence="3" id="KW-1185">Reference proteome</keyword>
<dbReference type="AlphaFoldDB" id="A0A9X1SYM3"/>
<feature type="transmembrane region" description="Helical" evidence="1">
    <location>
        <begin position="83"/>
        <end position="102"/>
    </location>
</feature>
<sequence length="197" mass="20741">MNHVMLHLRARHVPQALAVAFAATTAMWLGWLVFSTGEQIGERISALSIALACVAVAGTLAGYDESLDETGARPWPRVRALHLLIAFALLSGLFAISLLTPMRFGPLGFLIRDVAGALGLTALTAGALGSQRAWFGPVVLSAVNLFWGAPDDRPMLQALTFMIQPADSIAAGVAAAGLAVIGTLAYMRRPRRPATGL</sequence>
<name>A0A9X1SYM3_9ACTN</name>
<dbReference type="EMBL" id="JAJOMB010000030">
    <property type="protein sequence ID" value="MCD5316495.1"/>
    <property type="molecule type" value="Genomic_DNA"/>
</dbReference>
<dbReference type="Proteomes" id="UP001138997">
    <property type="component" value="Unassembled WGS sequence"/>
</dbReference>
<keyword evidence="1" id="KW-1133">Transmembrane helix</keyword>
<comment type="caution">
    <text evidence="2">The sequence shown here is derived from an EMBL/GenBank/DDBJ whole genome shotgun (WGS) entry which is preliminary data.</text>
</comment>
<reference evidence="2" key="1">
    <citation type="submission" date="2021-11" db="EMBL/GenBank/DDBJ databases">
        <title>Streptomyces corallinus and Kineosporia corallina sp. nov., two new coral-derived marine actinobacteria.</title>
        <authorList>
            <person name="Buangrab K."/>
            <person name="Sutthacheep M."/>
            <person name="Yeemin T."/>
            <person name="Harunari E."/>
            <person name="Igarashi Y."/>
            <person name="Sripreechasak P."/>
            <person name="Kanchanasin P."/>
            <person name="Tanasupawat S."/>
            <person name="Phongsopitanun W."/>
        </authorList>
    </citation>
    <scope>NUCLEOTIDE SEQUENCE</scope>
    <source>
        <strain evidence="2">JCM 31032</strain>
    </source>
</reference>
<feature type="transmembrane region" description="Helical" evidence="1">
    <location>
        <begin position="169"/>
        <end position="187"/>
    </location>
</feature>
<evidence type="ECO:0000313" key="3">
    <source>
        <dbReference type="Proteomes" id="UP001138997"/>
    </source>
</evidence>
<feature type="transmembrane region" description="Helical" evidence="1">
    <location>
        <begin position="46"/>
        <end position="63"/>
    </location>
</feature>
<proteinExistence type="predicted"/>
<evidence type="ECO:0000256" key="1">
    <source>
        <dbReference type="SAM" id="Phobius"/>
    </source>
</evidence>
<gene>
    <name evidence="2" type="ORF">LR394_36925</name>
</gene>
<protein>
    <submittedName>
        <fullName evidence="2">Uncharacterized protein</fullName>
    </submittedName>
</protein>
<organism evidence="2 3">
    <name type="scientific">Kineosporia babensis</name>
    <dbReference type="NCBI Taxonomy" id="499548"/>
    <lineage>
        <taxon>Bacteria</taxon>
        <taxon>Bacillati</taxon>
        <taxon>Actinomycetota</taxon>
        <taxon>Actinomycetes</taxon>
        <taxon>Kineosporiales</taxon>
        <taxon>Kineosporiaceae</taxon>
        <taxon>Kineosporia</taxon>
    </lineage>
</organism>
<dbReference type="RefSeq" id="WP_231449346.1">
    <property type="nucleotide sequence ID" value="NZ_JAJOMB010000030.1"/>
</dbReference>
<accession>A0A9X1SYM3</accession>
<evidence type="ECO:0000313" key="2">
    <source>
        <dbReference type="EMBL" id="MCD5316495.1"/>
    </source>
</evidence>